<evidence type="ECO:0000313" key="3">
    <source>
        <dbReference type="Proteomes" id="UP000774617"/>
    </source>
</evidence>
<evidence type="ECO:0000259" key="1">
    <source>
        <dbReference type="Pfam" id="PF07859"/>
    </source>
</evidence>
<protein>
    <recommendedName>
        <fullName evidence="1">Alpha/beta hydrolase fold-3 domain-containing protein</fullName>
    </recommendedName>
</protein>
<dbReference type="InterPro" id="IPR013094">
    <property type="entry name" value="AB_hydrolase_3"/>
</dbReference>
<keyword evidence="3" id="KW-1185">Reference proteome</keyword>
<gene>
    <name evidence="2" type="ORF">B0J12DRAFT_705753</name>
</gene>
<name>A0ABQ8FRA8_9PEZI</name>
<dbReference type="EMBL" id="JAGTJR010000077">
    <property type="protein sequence ID" value="KAH7015960.1"/>
    <property type="molecule type" value="Genomic_DNA"/>
</dbReference>
<feature type="domain" description="Alpha/beta hydrolase fold-3" evidence="1">
    <location>
        <begin position="9"/>
        <end position="61"/>
    </location>
</feature>
<reference evidence="2 3" key="1">
    <citation type="journal article" date="2021" name="Nat. Commun.">
        <title>Genetic determinants of endophytism in the Arabidopsis root mycobiome.</title>
        <authorList>
            <person name="Mesny F."/>
            <person name="Miyauchi S."/>
            <person name="Thiergart T."/>
            <person name="Pickel B."/>
            <person name="Atanasova L."/>
            <person name="Karlsson M."/>
            <person name="Huettel B."/>
            <person name="Barry K.W."/>
            <person name="Haridas S."/>
            <person name="Chen C."/>
            <person name="Bauer D."/>
            <person name="Andreopoulos W."/>
            <person name="Pangilinan J."/>
            <person name="LaButti K."/>
            <person name="Riley R."/>
            <person name="Lipzen A."/>
            <person name="Clum A."/>
            <person name="Drula E."/>
            <person name="Henrissat B."/>
            <person name="Kohler A."/>
            <person name="Grigoriev I.V."/>
            <person name="Martin F.M."/>
            <person name="Hacquard S."/>
        </authorList>
    </citation>
    <scope>NUCLEOTIDE SEQUENCE [LARGE SCALE GENOMIC DNA]</scope>
    <source>
        <strain evidence="2 3">MPI-SDFR-AT-0080</strain>
    </source>
</reference>
<proteinExistence type="predicted"/>
<evidence type="ECO:0000313" key="2">
    <source>
        <dbReference type="EMBL" id="KAH7015960.1"/>
    </source>
</evidence>
<organism evidence="2 3">
    <name type="scientific">Macrophomina phaseolina</name>
    <dbReference type="NCBI Taxonomy" id="35725"/>
    <lineage>
        <taxon>Eukaryota</taxon>
        <taxon>Fungi</taxon>
        <taxon>Dikarya</taxon>
        <taxon>Ascomycota</taxon>
        <taxon>Pezizomycotina</taxon>
        <taxon>Dothideomycetes</taxon>
        <taxon>Dothideomycetes incertae sedis</taxon>
        <taxon>Botryosphaeriales</taxon>
        <taxon>Botryosphaeriaceae</taxon>
        <taxon>Macrophomina</taxon>
    </lineage>
</organism>
<dbReference type="Pfam" id="PF07859">
    <property type="entry name" value="Abhydrolase_3"/>
    <property type="match status" value="1"/>
</dbReference>
<sequence>MNTHINCPPELICRMAKAIPMVLVSVEYRLAPENPWPASLNDCVTVAKWAMNEFALELNLDVTSGLVLSATSSQLLYERHPVRGILAFASLTVTLKAVLEDLRRKYSSMDENADTAILRPDVLYVFLGKQFGGKLVLRILAFSLLSPYQIRRA</sequence>
<dbReference type="Proteomes" id="UP000774617">
    <property type="component" value="Unassembled WGS sequence"/>
</dbReference>
<dbReference type="SUPFAM" id="SSF53474">
    <property type="entry name" value="alpha/beta-Hydrolases"/>
    <property type="match status" value="1"/>
</dbReference>
<dbReference type="InterPro" id="IPR029058">
    <property type="entry name" value="AB_hydrolase_fold"/>
</dbReference>
<comment type="caution">
    <text evidence="2">The sequence shown here is derived from an EMBL/GenBank/DDBJ whole genome shotgun (WGS) entry which is preliminary data.</text>
</comment>
<accession>A0ABQ8FRA8</accession>
<dbReference type="Gene3D" id="3.40.50.1820">
    <property type="entry name" value="alpha/beta hydrolase"/>
    <property type="match status" value="1"/>
</dbReference>